<feature type="region of interest" description="Disordered" evidence="1">
    <location>
        <begin position="110"/>
        <end position="133"/>
    </location>
</feature>
<evidence type="ECO:0000313" key="3">
    <source>
        <dbReference type="Proteomes" id="UP000198287"/>
    </source>
</evidence>
<keyword evidence="3" id="KW-1185">Reference proteome</keyword>
<sequence length="133" mass="15492">MESIFTFNQANYVGRLESSFLAEVCCMEEGVLQSDRHTPYLRVMLTQDDGATIMVAIAIGNFYYVAKILYQVGNVYCFPRGMFEIRRRNLQFRSWSSYPYDLWFMYDSATSDESSPRSCRTSDLEESMQNMSI</sequence>
<evidence type="ECO:0000256" key="1">
    <source>
        <dbReference type="SAM" id="MobiDB-lite"/>
    </source>
</evidence>
<evidence type="ECO:0000313" key="2">
    <source>
        <dbReference type="EMBL" id="OXA45232.1"/>
    </source>
</evidence>
<comment type="caution">
    <text evidence="2">The sequence shown here is derived from an EMBL/GenBank/DDBJ whole genome shotgun (WGS) entry which is preliminary data.</text>
</comment>
<dbReference type="EMBL" id="LNIX01000018">
    <property type="protein sequence ID" value="OXA45232.1"/>
    <property type="molecule type" value="Genomic_DNA"/>
</dbReference>
<name>A0A226DI59_FOLCA</name>
<accession>A0A226DI59</accession>
<reference evidence="2 3" key="1">
    <citation type="submission" date="2015-12" db="EMBL/GenBank/DDBJ databases">
        <title>The genome of Folsomia candida.</title>
        <authorList>
            <person name="Faddeeva A."/>
            <person name="Derks M.F."/>
            <person name="Anvar Y."/>
            <person name="Smit S."/>
            <person name="Van Straalen N."/>
            <person name="Roelofs D."/>
        </authorList>
    </citation>
    <scope>NUCLEOTIDE SEQUENCE [LARGE SCALE GENOMIC DNA]</scope>
    <source>
        <strain evidence="2 3">VU population</strain>
        <tissue evidence="2">Whole body</tissue>
    </source>
</reference>
<dbReference type="AlphaFoldDB" id="A0A226DI59"/>
<organism evidence="2 3">
    <name type="scientific">Folsomia candida</name>
    <name type="common">Springtail</name>
    <dbReference type="NCBI Taxonomy" id="158441"/>
    <lineage>
        <taxon>Eukaryota</taxon>
        <taxon>Metazoa</taxon>
        <taxon>Ecdysozoa</taxon>
        <taxon>Arthropoda</taxon>
        <taxon>Hexapoda</taxon>
        <taxon>Collembola</taxon>
        <taxon>Entomobryomorpha</taxon>
        <taxon>Isotomoidea</taxon>
        <taxon>Isotomidae</taxon>
        <taxon>Proisotominae</taxon>
        <taxon>Folsomia</taxon>
    </lineage>
</organism>
<dbReference type="Proteomes" id="UP000198287">
    <property type="component" value="Unassembled WGS sequence"/>
</dbReference>
<protein>
    <submittedName>
        <fullName evidence="2">Uncharacterized protein</fullName>
    </submittedName>
</protein>
<proteinExistence type="predicted"/>
<gene>
    <name evidence="2" type="ORF">Fcan01_20150</name>
</gene>